<feature type="domain" description="Glycoside hydrolase family 5" evidence="6">
    <location>
        <begin position="44"/>
        <end position="300"/>
    </location>
</feature>
<keyword evidence="5" id="KW-0812">Transmembrane</keyword>
<dbReference type="InterPro" id="IPR017853">
    <property type="entry name" value="GH"/>
</dbReference>
<comment type="similarity">
    <text evidence="1 4">Belongs to the glycosyl hydrolase 5 (cellulase A) family.</text>
</comment>
<evidence type="ECO:0000256" key="3">
    <source>
        <dbReference type="ARBA" id="ARBA00023295"/>
    </source>
</evidence>
<evidence type="ECO:0000256" key="2">
    <source>
        <dbReference type="ARBA" id="ARBA00022801"/>
    </source>
</evidence>
<evidence type="ECO:0000313" key="8">
    <source>
        <dbReference type="Proteomes" id="UP001497457"/>
    </source>
</evidence>
<dbReference type="GO" id="GO:0016798">
    <property type="term" value="F:hydrolase activity, acting on glycosyl bonds"/>
    <property type="evidence" value="ECO:0007669"/>
    <property type="project" value="UniProtKB-KW"/>
</dbReference>
<keyword evidence="5" id="KW-0472">Membrane</keyword>
<feature type="transmembrane region" description="Helical" evidence="5">
    <location>
        <begin position="315"/>
        <end position="339"/>
    </location>
</feature>
<dbReference type="AlphaFoldDB" id="A0ABC9BD37"/>
<dbReference type="PANTHER" id="PTHR10551">
    <property type="entry name" value="FASCIN"/>
    <property type="match status" value="1"/>
</dbReference>
<dbReference type="PROSITE" id="PS00659">
    <property type="entry name" value="GLYCOSYL_HYDROL_F5"/>
    <property type="match status" value="1"/>
</dbReference>
<accession>A0ABC9BD37</accession>
<organism evidence="7 8">
    <name type="scientific">Urochloa decumbens</name>
    <dbReference type="NCBI Taxonomy" id="240449"/>
    <lineage>
        <taxon>Eukaryota</taxon>
        <taxon>Viridiplantae</taxon>
        <taxon>Streptophyta</taxon>
        <taxon>Embryophyta</taxon>
        <taxon>Tracheophyta</taxon>
        <taxon>Spermatophyta</taxon>
        <taxon>Magnoliopsida</taxon>
        <taxon>Liliopsida</taxon>
        <taxon>Poales</taxon>
        <taxon>Poaceae</taxon>
        <taxon>PACMAD clade</taxon>
        <taxon>Panicoideae</taxon>
        <taxon>Panicodae</taxon>
        <taxon>Paniceae</taxon>
        <taxon>Melinidinae</taxon>
        <taxon>Urochloa</taxon>
    </lineage>
</organism>
<gene>
    <name evidence="7" type="ORF">URODEC1_LOCUS64322</name>
</gene>
<evidence type="ECO:0000313" key="7">
    <source>
        <dbReference type="EMBL" id="CAL4999385.1"/>
    </source>
</evidence>
<proteinExistence type="inferred from homology"/>
<evidence type="ECO:0000256" key="5">
    <source>
        <dbReference type="SAM" id="Phobius"/>
    </source>
</evidence>
<keyword evidence="2 4" id="KW-0378">Hydrolase</keyword>
<dbReference type="InterPro" id="IPR001547">
    <property type="entry name" value="Glyco_hydro_5"/>
</dbReference>
<keyword evidence="8" id="KW-1185">Reference proteome</keyword>
<dbReference type="EMBL" id="OZ075135">
    <property type="protein sequence ID" value="CAL4999385.1"/>
    <property type="molecule type" value="Genomic_DNA"/>
</dbReference>
<dbReference type="InterPro" id="IPR018087">
    <property type="entry name" value="Glyco_hydro_5_CS"/>
</dbReference>
<reference evidence="7" key="1">
    <citation type="submission" date="2024-10" db="EMBL/GenBank/DDBJ databases">
        <authorList>
            <person name="Ryan C."/>
        </authorList>
    </citation>
    <scope>NUCLEOTIDE SEQUENCE [LARGE SCALE GENOMIC DNA]</scope>
</reference>
<protein>
    <recommendedName>
        <fullName evidence="6">Glycoside hydrolase family 5 domain-containing protein</fullName>
    </recommendedName>
</protein>
<evidence type="ECO:0000256" key="4">
    <source>
        <dbReference type="RuleBase" id="RU361153"/>
    </source>
</evidence>
<dbReference type="SUPFAM" id="SSF51445">
    <property type="entry name" value="(Trans)glycosidases"/>
    <property type="match status" value="1"/>
</dbReference>
<dbReference type="Pfam" id="PF00150">
    <property type="entry name" value="Cellulase"/>
    <property type="match status" value="1"/>
</dbReference>
<sequence length="343" mass="38665">MATFEMTIVANNLHGDYQLANGYGPEQAKSVLTEHRKNFVSGSDFLFMAQKGINAVRIPVGWWIAYDPDPPAPFIGGSLNALDRAFYWAQIYGLKCIIDLHAAPGSQNGMEHSASRDGSVDWPSEANIQKTLDAINFLAQRYADNPCLLGIELLNEPSAAAVPLDTLVSYYKTGYQIVRSYSNTAYVIFCQRIGNADPMELYQAYLGASNTVVDLHYYNLFDPYFEKLNATENIQFIYKNRLPQVQSLNRANGPLVFIGEWVNEWNVTNASQVQYQLFGNAQLEVYGEASFGWSYWTLKCNSVHWDYEWNIKNRYLIGGSLLISPSYMLLVAGCLMYLLPLLT</sequence>
<evidence type="ECO:0000259" key="6">
    <source>
        <dbReference type="Pfam" id="PF00150"/>
    </source>
</evidence>
<dbReference type="Gene3D" id="3.20.20.80">
    <property type="entry name" value="Glycosidases"/>
    <property type="match status" value="1"/>
</dbReference>
<dbReference type="PANTHER" id="PTHR10551:SF36">
    <property type="entry name" value="GLYCOSIDE HYDROLASE FAMILY 5 DOMAIN-CONTAINING PROTEIN"/>
    <property type="match status" value="1"/>
</dbReference>
<name>A0ABC9BD37_9POAL</name>
<keyword evidence="3 4" id="KW-0326">Glycosidase</keyword>
<dbReference type="InterPro" id="IPR010431">
    <property type="entry name" value="Fascin"/>
</dbReference>
<keyword evidence="5" id="KW-1133">Transmembrane helix</keyword>
<dbReference type="Proteomes" id="UP001497457">
    <property type="component" value="Chromosome 25rd"/>
</dbReference>
<evidence type="ECO:0000256" key="1">
    <source>
        <dbReference type="ARBA" id="ARBA00005641"/>
    </source>
</evidence>